<dbReference type="InterPro" id="IPR037913">
    <property type="entry name" value="ACD_IbpA/B"/>
</dbReference>
<sequence>MRSFDYAPLYRTTVGFDRLFDMLENSVRSDWPPYNIEKNGNNDYRITMAVAGFGLDEVELVQNGPELSVIGQRKPDQENREILHRGLAIGNFKQVFKLADHVKVKAANLQNGLLSVDLVREVPEELKPRRIEISSEAKGLPLKKSDKKEAIKLNAEPEREVA</sequence>
<dbReference type="InterPro" id="IPR008978">
    <property type="entry name" value="HSP20-like_chaperone"/>
</dbReference>
<comment type="similarity">
    <text evidence="2 3">Belongs to the small heat shock protein (HSP20) family.</text>
</comment>
<evidence type="ECO:0000256" key="1">
    <source>
        <dbReference type="ARBA" id="ARBA00023016"/>
    </source>
</evidence>
<dbReference type="Pfam" id="PF00011">
    <property type="entry name" value="HSP20"/>
    <property type="match status" value="1"/>
</dbReference>
<dbReference type="RefSeq" id="WP_287276016.1">
    <property type="nucleotide sequence ID" value="NZ_JAMYMY010000026.1"/>
</dbReference>
<keyword evidence="6" id="KW-1185">Reference proteome</keyword>
<dbReference type="InterPro" id="IPR002068">
    <property type="entry name" value="A-crystallin/Hsp20_dom"/>
</dbReference>
<comment type="caution">
    <text evidence="5">The sequence shown here is derived from an EMBL/GenBank/DDBJ whole genome shotgun (WGS) entry which is preliminary data.</text>
</comment>
<feature type="domain" description="SHSP" evidence="4">
    <location>
        <begin position="25"/>
        <end position="136"/>
    </location>
</feature>
<evidence type="ECO:0000313" key="5">
    <source>
        <dbReference type="EMBL" id="MER8934836.1"/>
    </source>
</evidence>
<dbReference type="Proteomes" id="UP001464387">
    <property type="component" value="Unassembled WGS sequence"/>
</dbReference>
<evidence type="ECO:0000313" key="6">
    <source>
        <dbReference type="Proteomes" id="UP001464387"/>
    </source>
</evidence>
<dbReference type="PANTHER" id="PTHR47062">
    <property type="match status" value="1"/>
</dbReference>
<evidence type="ECO:0000256" key="2">
    <source>
        <dbReference type="PROSITE-ProRule" id="PRU00285"/>
    </source>
</evidence>
<evidence type="ECO:0000259" key="4">
    <source>
        <dbReference type="PROSITE" id="PS01031"/>
    </source>
</evidence>
<keyword evidence="1" id="KW-0346">Stress response</keyword>
<dbReference type="CDD" id="cd06470">
    <property type="entry name" value="ACD_IbpA-B_like"/>
    <property type="match status" value="1"/>
</dbReference>
<dbReference type="PANTHER" id="PTHR47062:SF1">
    <property type="entry name" value="SMALL HEAT SHOCK PROTEIN IBPA"/>
    <property type="match status" value="1"/>
</dbReference>
<dbReference type="SUPFAM" id="SSF49764">
    <property type="entry name" value="HSP20-like chaperones"/>
    <property type="match status" value="1"/>
</dbReference>
<evidence type="ECO:0000256" key="3">
    <source>
        <dbReference type="RuleBase" id="RU003616"/>
    </source>
</evidence>
<dbReference type="EMBL" id="JAMYPJ010000024">
    <property type="protein sequence ID" value="MER8934836.1"/>
    <property type="molecule type" value="Genomic_DNA"/>
</dbReference>
<organism evidence="5 6">
    <name type="scientific">Mesorhizobium opportunistum</name>
    <dbReference type="NCBI Taxonomy" id="593909"/>
    <lineage>
        <taxon>Bacteria</taxon>
        <taxon>Pseudomonadati</taxon>
        <taxon>Pseudomonadota</taxon>
        <taxon>Alphaproteobacteria</taxon>
        <taxon>Hyphomicrobiales</taxon>
        <taxon>Phyllobacteriaceae</taxon>
        <taxon>Mesorhizobium</taxon>
    </lineage>
</organism>
<accession>A0ABV1YI85</accession>
<name>A0ABV1YI85_9HYPH</name>
<reference evidence="5 6" key="1">
    <citation type="journal article" date="2024" name="Proc. Natl. Acad. Sci. U.S.A.">
        <title>The evolutionary genomics of adaptation to stress in wild rhizobium bacteria.</title>
        <authorList>
            <person name="Kehlet-Delgado H."/>
            <person name="Montoya A.P."/>
            <person name="Jensen K.T."/>
            <person name="Wendlandt C.E."/>
            <person name="Dexheimer C."/>
            <person name="Roberts M."/>
            <person name="Torres Martinez L."/>
            <person name="Friesen M.L."/>
            <person name="Griffitts J.S."/>
            <person name="Porter S.S."/>
        </authorList>
    </citation>
    <scope>NUCLEOTIDE SEQUENCE [LARGE SCALE GENOMIC DNA]</scope>
    <source>
        <strain evidence="5 6">M0729</strain>
    </source>
</reference>
<dbReference type="Gene3D" id="2.60.40.790">
    <property type="match status" value="1"/>
</dbReference>
<protein>
    <submittedName>
        <fullName evidence="5">Hsp20 family protein</fullName>
    </submittedName>
</protein>
<dbReference type="PROSITE" id="PS01031">
    <property type="entry name" value="SHSP"/>
    <property type="match status" value="1"/>
</dbReference>
<proteinExistence type="inferred from homology"/>
<gene>
    <name evidence="5" type="ORF">NKI33_17870</name>
</gene>